<feature type="transmembrane region" description="Helical" evidence="1">
    <location>
        <begin position="255"/>
        <end position="277"/>
    </location>
</feature>
<feature type="transmembrane region" description="Helical" evidence="1">
    <location>
        <begin position="147"/>
        <end position="164"/>
    </location>
</feature>
<keyword evidence="1" id="KW-1133">Transmembrane helix</keyword>
<sequence length="361" mass="40053">MSSHLEYQDLLENSAYEEPKGRKNIFHGIIIAVIAITCTGAGLPLITMYNEVSVEIIGIWRVQMTLIYLIPVSFIILVRNKIKLKQVLSKEYCGRIVIGATIYTFGTFLSIKGGRLTLMSHVATLSNSGGVFIVLVSIIMCMRVHKFEILGTILVVVGIIVLLFDKSSEKSGSETNIMKGDLLSLASMPLYTISSMINDKARSKLPSMVVFCLFSIVQLFVYGTYSVIVSGQDLEILFSTHQTYGFFGWMQPDTILFSLVVIGLVCGVLGVGSYIYLLEYFPPHITSGIFLLEPFVSQYMGILLGVDKFPSFVTYVGVIFIMFGMASNIQGYRLNQKEQTPKISSIELPNASLSSEEMRIL</sequence>
<dbReference type="Proteomes" id="UP001295684">
    <property type="component" value="Unassembled WGS sequence"/>
</dbReference>
<keyword evidence="1" id="KW-0472">Membrane</keyword>
<name>A0AAD1UDM2_EUPCR</name>
<feature type="transmembrane region" description="Helical" evidence="1">
    <location>
        <begin position="92"/>
        <end position="111"/>
    </location>
</feature>
<feature type="transmembrane region" description="Helical" evidence="1">
    <location>
        <begin position="117"/>
        <end position="140"/>
    </location>
</feature>
<feature type="transmembrane region" description="Helical" evidence="1">
    <location>
        <begin position="58"/>
        <end position="80"/>
    </location>
</feature>
<gene>
    <name evidence="2" type="ORF">ECRASSUSDP1_LOCUS4805</name>
</gene>
<dbReference type="EMBL" id="CAMPGE010004619">
    <property type="protein sequence ID" value="CAI2363469.1"/>
    <property type="molecule type" value="Genomic_DNA"/>
</dbReference>
<dbReference type="GO" id="GO:0016020">
    <property type="term" value="C:membrane"/>
    <property type="evidence" value="ECO:0007669"/>
    <property type="project" value="TreeGrafter"/>
</dbReference>
<dbReference type="PANTHER" id="PTHR22911:SF76">
    <property type="entry name" value="EAMA DOMAIN-CONTAINING PROTEIN"/>
    <property type="match status" value="1"/>
</dbReference>
<feature type="transmembrane region" description="Helical" evidence="1">
    <location>
        <begin position="25"/>
        <end position="46"/>
    </location>
</feature>
<comment type="caution">
    <text evidence="2">The sequence shown here is derived from an EMBL/GenBank/DDBJ whole genome shotgun (WGS) entry which is preliminary data.</text>
</comment>
<protein>
    <submittedName>
        <fullName evidence="2">Uncharacterized protein</fullName>
    </submittedName>
</protein>
<reference evidence="2" key="1">
    <citation type="submission" date="2023-07" db="EMBL/GenBank/DDBJ databases">
        <authorList>
            <consortium name="AG Swart"/>
            <person name="Singh M."/>
            <person name="Singh A."/>
            <person name="Seah K."/>
            <person name="Emmerich C."/>
        </authorList>
    </citation>
    <scope>NUCLEOTIDE SEQUENCE</scope>
    <source>
        <strain evidence="2">DP1</strain>
    </source>
</reference>
<accession>A0AAD1UDM2</accession>
<dbReference type="PANTHER" id="PTHR22911">
    <property type="entry name" value="ACYL-MALONYL CONDENSING ENZYME-RELATED"/>
    <property type="match status" value="1"/>
</dbReference>
<proteinExistence type="predicted"/>
<keyword evidence="3" id="KW-1185">Reference proteome</keyword>
<evidence type="ECO:0000313" key="2">
    <source>
        <dbReference type="EMBL" id="CAI2363469.1"/>
    </source>
</evidence>
<dbReference type="AlphaFoldDB" id="A0AAD1UDM2"/>
<organism evidence="2 3">
    <name type="scientific">Euplotes crassus</name>
    <dbReference type="NCBI Taxonomy" id="5936"/>
    <lineage>
        <taxon>Eukaryota</taxon>
        <taxon>Sar</taxon>
        <taxon>Alveolata</taxon>
        <taxon>Ciliophora</taxon>
        <taxon>Intramacronucleata</taxon>
        <taxon>Spirotrichea</taxon>
        <taxon>Hypotrichia</taxon>
        <taxon>Euplotida</taxon>
        <taxon>Euplotidae</taxon>
        <taxon>Moneuplotes</taxon>
    </lineage>
</organism>
<evidence type="ECO:0000313" key="3">
    <source>
        <dbReference type="Proteomes" id="UP001295684"/>
    </source>
</evidence>
<evidence type="ECO:0000256" key="1">
    <source>
        <dbReference type="SAM" id="Phobius"/>
    </source>
</evidence>
<feature type="transmembrane region" description="Helical" evidence="1">
    <location>
        <begin position="205"/>
        <end position="225"/>
    </location>
</feature>
<feature type="transmembrane region" description="Helical" evidence="1">
    <location>
        <begin position="312"/>
        <end position="329"/>
    </location>
</feature>
<keyword evidence="1" id="KW-0812">Transmembrane</keyword>